<name>A0A9N9TCT5_PHYSR</name>
<dbReference type="PANTHER" id="PTHR12260:SF6">
    <property type="entry name" value="DAMAGE-CONTROL PHOSPHATASE ARMT1"/>
    <property type="match status" value="1"/>
</dbReference>
<keyword evidence="9 13" id="KW-0378">Hydrolase</keyword>
<dbReference type="InterPro" id="IPR002791">
    <property type="entry name" value="ARMT1-like_metal-bd"/>
</dbReference>
<gene>
    <name evidence="15" type="ORF">PHYEVI_LOCUS2057</name>
</gene>
<proteinExistence type="inferred from homology"/>
<comment type="catalytic activity">
    <reaction evidence="1 13">
        <text>L-glutamyl-[protein] + S-adenosyl-L-methionine = [protein]-L-glutamate 5-O-methyl ester + S-adenosyl-L-homocysteine</text>
        <dbReference type="Rhea" id="RHEA:24452"/>
        <dbReference type="Rhea" id="RHEA-COMP:10208"/>
        <dbReference type="Rhea" id="RHEA-COMP:10311"/>
        <dbReference type="ChEBI" id="CHEBI:29973"/>
        <dbReference type="ChEBI" id="CHEBI:57856"/>
        <dbReference type="ChEBI" id="CHEBI:59789"/>
        <dbReference type="ChEBI" id="CHEBI:82795"/>
    </reaction>
</comment>
<evidence type="ECO:0000259" key="14">
    <source>
        <dbReference type="Pfam" id="PF01937"/>
    </source>
</evidence>
<dbReference type="EC" id="3.1.3.-" evidence="13"/>
<dbReference type="InterPro" id="IPR039763">
    <property type="entry name" value="ARMT1"/>
</dbReference>
<dbReference type="FunFam" id="3.40.50.10880:FF:000002">
    <property type="entry name" value="Acidic residue methyltransferase 1"/>
    <property type="match status" value="1"/>
</dbReference>
<dbReference type="GO" id="GO:0016791">
    <property type="term" value="F:phosphatase activity"/>
    <property type="evidence" value="ECO:0007669"/>
    <property type="project" value="TreeGrafter"/>
</dbReference>
<evidence type="ECO:0000256" key="8">
    <source>
        <dbReference type="ARBA" id="ARBA00022723"/>
    </source>
</evidence>
<comment type="domain">
    <text evidence="13">Subfamily III proteins have a conserved RTxK motif about 40-50 residues from the C-terminus; the threonine may be replaced by serine or cysteine.</text>
</comment>
<dbReference type="PANTHER" id="PTHR12260">
    <property type="entry name" value="DAMAGE-CONTROL PHOSPHATASE ARMT1"/>
    <property type="match status" value="1"/>
</dbReference>
<evidence type="ECO:0000256" key="11">
    <source>
        <dbReference type="ARBA" id="ARBA00045980"/>
    </source>
</evidence>
<reference evidence="15" key="1">
    <citation type="submission" date="2022-01" db="EMBL/GenBank/DDBJ databases">
        <authorList>
            <person name="King R."/>
        </authorList>
    </citation>
    <scope>NUCLEOTIDE SEQUENCE</scope>
</reference>
<keyword evidence="5 13" id="KW-0489">Methyltransferase</keyword>
<evidence type="ECO:0000256" key="13">
    <source>
        <dbReference type="RuleBase" id="RU367030"/>
    </source>
</evidence>
<dbReference type="GO" id="GO:0051998">
    <property type="term" value="F:protein carboxyl O-methyltransferase activity"/>
    <property type="evidence" value="ECO:0007669"/>
    <property type="project" value="UniProtKB-UniRule"/>
</dbReference>
<evidence type="ECO:0000256" key="1">
    <source>
        <dbReference type="ARBA" id="ARBA00000807"/>
    </source>
</evidence>
<organism evidence="15 16">
    <name type="scientific">Phyllotreta striolata</name>
    <name type="common">Striped flea beetle</name>
    <name type="synonym">Crioceris striolata</name>
    <dbReference type="NCBI Taxonomy" id="444603"/>
    <lineage>
        <taxon>Eukaryota</taxon>
        <taxon>Metazoa</taxon>
        <taxon>Ecdysozoa</taxon>
        <taxon>Arthropoda</taxon>
        <taxon>Hexapoda</taxon>
        <taxon>Insecta</taxon>
        <taxon>Pterygota</taxon>
        <taxon>Neoptera</taxon>
        <taxon>Endopterygota</taxon>
        <taxon>Coleoptera</taxon>
        <taxon>Polyphaga</taxon>
        <taxon>Cucujiformia</taxon>
        <taxon>Chrysomeloidea</taxon>
        <taxon>Chrysomelidae</taxon>
        <taxon>Galerucinae</taxon>
        <taxon>Alticini</taxon>
        <taxon>Phyllotreta</taxon>
    </lineage>
</organism>
<evidence type="ECO:0000256" key="6">
    <source>
        <dbReference type="ARBA" id="ARBA00022679"/>
    </source>
</evidence>
<evidence type="ECO:0000313" key="16">
    <source>
        <dbReference type="Proteomes" id="UP001153712"/>
    </source>
</evidence>
<dbReference type="InterPro" id="IPR036075">
    <property type="entry name" value="ARMT-1-like_metal-bd_sf"/>
</dbReference>
<accession>A0A9N9TCT5</accession>
<keyword evidence="8 13" id="KW-0479">Metal-binding</keyword>
<dbReference type="GO" id="GO:0006974">
    <property type="term" value="P:DNA damage response"/>
    <property type="evidence" value="ECO:0007669"/>
    <property type="project" value="TreeGrafter"/>
</dbReference>
<dbReference type="GO" id="GO:0046872">
    <property type="term" value="F:metal ion binding"/>
    <property type="evidence" value="ECO:0007669"/>
    <property type="project" value="UniProtKB-UniRule"/>
</dbReference>
<sequence length="463" mass="54172">MTSRTGSTISTKTCTSTKTCDCNSNRSLDIRTPKNVHLSAFYKRSFAYYTVKVRMPVLLTNIIDTLVRNKKEIVRTYGEEAQEELKQIIGEMSQYKYELQTNKPIKPLIEDKLFGTSPPDVRIYNEHIQNLSLIEGHTTHFHTIWLLTECYMYRRIRQSFQTKHILKDFDYFQSHKQQSYMSAIPLIEKMSEFITLVLTQRAEKATFIQLIKMNLWGNKCDLSLSLGKVGDDNTLFDVEALDPYILCDHSEKIWEAVTSRASNEYIDIVFDNAGYEVFTDLCLADYMLTHKMARTIRFYVKAMPWFISDVMKHDVFWMLDQMKLNPKESMRKLGHRWTDYIDKKKWVIYVYDFWTLPFDFSYMAKVDPDLYRKLAQAKAVFFKGDLNYRKLFGELNWEPSTSVDEGLRNFNPTALCIIRTVKADIICGVPKNVALELDAKDEKWSEKGEYGVIQCSTKVVPID</sequence>
<comment type="cofactor">
    <cofactor evidence="13">
        <name>Mn(2+)</name>
        <dbReference type="ChEBI" id="CHEBI:29035"/>
    </cofactor>
    <cofactor evidence="13">
        <name>Ni(2+)</name>
        <dbReference type="ChEBI" id="CHEBI:49786"/>
    </cofactor>
</comment>
<keyword evidence="4" id="KW-0533">Nickel</keyword>
<dbReference type="EMBL" id="OU900104">
    <property type="protein sequence ID" value="CAG9855611.1"/>
    <property type="molecule type" value="Genomic_DNA"/>
</dbReference>
<keyword evidence="10 13" id="KW-0464">Manganese</keyword>
<keyword evidence="16" id="KW-1185">Reference proteome</keyword>
<dbReference type="Gene3D" id="3.40.50.10880">
    <property type="entry name" value="Uncharacterised protein PF01937, DUF89, domain 3"/>
    <property type="match status" value="1"/>
</dbReference>
<comment type="function">
    <text evidence="11 13">Metal-dependent phosphatase that shows phosphatase activity against several substrates, including fructose-1-phosphate and fructose-6-phosphate. Its preference for fructose-1-phosphate, a strong glycating agent that causes DNA damage rather than a canonical yeast metabolite, suggests a damage-control function in hexose phosphate metabolism. Has also been shown to have O-methyltransferase activity that methylates glutamate residues of target proteins to form gamma-glutamyl methyl ester residues. Possibly methylates PCNA, suggesting it is involved in the DNA damage response.</text>
</comment>
<keyword evidence="7" id="KW-0949">S-adenosyl-L-methionine</keyword>
<evidence type="ECO:0000256" key="3">
    <source>
        <dbReference type="ARBA" id="ARBA00009519"/>
    </source>
</evidence>
<dbReference type="SUPFAM" id="SSF111321">
    <property type="entry name" value="AF1104-like"/>
    <property type="match status" value="1"/>
</dbReference>
<evidence type="ECO:0000256" key="10">
    <source>
        <dbReference type="ARBA" id="ARBA00023211"/>
    </source>
</evidence>
<dbReference type="GO" id="GO:0032259">
    <property type="term" value="P:methylation"/>
    <property type="evidence" value="ECO:0007669"/>
    <property type="project" value="UniProtKB-KW"/>
</dbReference>
<keyword evidence="6" id="KW-0808">Transferase</keyword>
<dbReference type="AlphaFoldDB" id="A0A9N9TCT5"/>
<evidence type="ECO:0000313" key="15">
    <source>
        <dbReference type="EMBL" id="CAG9855611.1"/>
    </source>
</evidence>
<evidence type="ECO:0000256" key="7">
    <source>
        <dbReference type="ARBA" id="ARBA00022691"/>
    </source>
</evidence>
<comment type="catalytic activity">
    <reaction evidence="12 13">
        <text>beta-D-fructose 6-phosphate = dihydroxyacetone + D-glyceraldehyde 3-phosphate</text>
        <dbReference type="Rhea" id="RHEA:28002"/>
        <dbReference type="ChEBI" id="CHEBI:16016"/>
        <dbReference type="ChEBI" id="CHEBI:57634"/>
        <dbReference type="ChEBI" id="CHEBI:59776"/>
    </reaction>
</comment>
<evidence type="ECO:0000256" key="4">
    <source>
        <dbReference type="ARBA" id="ARBA00022596"/>
    </source>
</evidence>
<evidence type="ECO:0000256" key="12">
    <source>
        <dbReference type="ARBA" id="ARBA00048809"/>
    </source>
</evidence>
<evidence type="ECO:0000256" key="2">
    <source>
        <dbReference type="ARBA" id="ARBA00001326"/>
    </source>
</evidence>
<dbReference type="Pfam" id="PF01937">
    <property type="entry name" value="ARMT1-like_dom"/>
    <property type="match status" value="1"/>
</dbReference>
<dbReference type="Gene3D" id="1.20.930.60">
    <property type="match status" value="1"/>
</dbReference>
<dbReference type="Proteomes" id="UP001153712">
    <property type="component" value="Chromosome 11"/>
</dbReference>
<dbReference type="OrthoDB" id="541375at2759"/>
<dbReference type="EC" id="2.1.1.-" evidence="13"/>
<dbReference type="GO" id="GO:0005634">
    <property type="term" value="C:nucleus"/>
    <property type="evidence" value="ECO:0007669"/>
    <property type="project" value="TreeGrafter"/>
</dbReference>
<evidence type="ECO:0000256" key="9">
    <source>
        <dbReference type="ARBA" id="ARBA00022801"/>
    </source>
</evidence>
<comment type="catalytic activity">
    <reaction evidence="2 13">
        <text>beta-D-fructose 1-phosphate + H2O = D-fructose + phosphate</text>
        <dbReference type="Rhea" id="RHEA:35603"/>
        <dbReference type="ChEBI" id="CHEBI:15377"/>
        <dbReference type="ChEBI" id="CHEBI:37721"/>
        <dbReference type="ChEBI" id="CHEBI:43474"/>
        <dbReference type="ChEBI" id="CHEBI:138881"/>
    </reaction>
</comment>
<evidence type="ECO:0000256" key="5">
    <source>
        <dbReference type="ARBA" id="ARBA00022603"/>
    </source>
</evidence>
<protein>
    <recommendedName>
        <fullName evidence="13">Sugar phosphate phosphatase</fullName>
        <ecNumber evidence="13">2.1.1.-</ecNumber>
        <ecNumber evidence="13">3.1.3.-</ecNumber>
    </recommendedName>
</protein>
<feature type="domain" description="Damage-control phosphatase ARMT1-like metal-binding" evidence="14">
    <location>
        <begin position="50"/>
        <end position="431"/>
    </location>
</feature>
<comment type="similarity">
    <text evidence="3 13">Belongs to the damage-control phosphatase family. Sugar phosphate phosphatase III subfamily.</text>
</comment>